<keyword evidence="3" id="KW-1185">Reference proteome</keyword>
<sequence>MANYSISASQITEGKNVFIRGKLGFAVLARLIDGAELVASDQRKTQNGMTPVGKPHITATIIHAEVQFADPNNPTPEEQFVSERRYDSPKRPETGSNYSIDSKGSTLPVIAIPSSKGDGTYDQDESGQELAQGLDVTLVLRTYKPKNFSNRGLALEQVIVHEAPRYYNANGVDPAELAARGIVLNGTPRHLQATPASAAPAVAMPVTTEVEDGLSFPAPQPASAPVAVAAQAPVQVQAPATAVAAPVAAAPAPVAVPVAAPAPAPAQQETLEEKLARLEAENASLKNNGSPVGAPVATDPWNGSGQAQQAGITYQD</sequence>
<name>A0ABU0T6D4_9ACTN</name>
<organism evidence="2 3">
    <name type="scientific">Streptomyces umbrinus</name>
    <dbReference type="NCBI Taxonomy" id="67370"/>
    <lineage>
        <taxon>Bacteria</taxon>
        <taxon>Bacillati</taxon>
        <taxon>Actinomycetota</taxon>
        <taxon>Actinomycetes</taxon>
        <taxon>Kitasatosporales</taxon>
        <taxon>Streptomycetaceae</taxon>
        <taxon>Streptomyces</taxon>
        <taxon>Streptomyces phaeochromogenes group</taxon>
    </lineage>
</organism>
<gene>
    <name evidence="2" type="ORF">QF035_008949</name>
</gene>
<evidence type="ECO:0000256" key="1">
    <source>
        <dbReference type="SAM" id="MobiDB-lite"/>
    </source>
</evidence>
<evidence type="ECO:0000313" key="2">
    <source>
        <dbReference type="EMBL" id="MDQ1031367.1"/>
    </source>
</evidence>
<comment type="caution">
    <text evidence="2">The sequence shown here is derived from an EMBL/GenBank/DDBJ whole genome shotgun (WGS) entry which is preliminary data.</text>
</comment>
<accession>A0ABU0T6D4</accession>
<feature type="compositionally biased region" description="Polar residues" evidence="1">
    <location>
        <begin position="301"/>
        <end position="316"/>
    </location>
</feature>
<proteinExistence type="predicted"/>
<protein>
    <submittedName>
        <fullName evidence="2">Uncharacterized protein</fullName>
    </submittedName>
</protein>
<dbReference type="Proteomes" id="UP001230328">
    <property type="component" value="Unassembled WGS sequence"/>
</dbReference>
<dbReference type="RefSeq" id="WP_307527450.1">
    <property type="nucleotide sequence ID" value="NZ_JAUSZI010000002.1"/>
</dbReference>
<feature type="region of interest" description="Disordered" evidence="1">
    <location>
        <begin position="69"/>
        <end position="102"/>
    </location>
</feature>
<feature type="compositionally biased region" description="Basic and acidic residues" evidence="1">
    <location>
        <begin position="81"/>
        <end position="93"/>
    </location>
</feature>
<evidence type="ECO:0000313" key="3">
    <source>
        <dbReference type="Proteomes" id="UP001230328"/>
    </source>
</evidence>
<feature type="region of interest" description="Disordered" evidence="1">
    <location>
        <begin position="280"/>
        <end position="316"/>
    </location>
</feature>
<reference evidence="2 3" key="1">
    <citation type="submission" date="2023-07" db="EMBL/GenBank/DDBJ databases">
        <title>Comparative genomics of wheat-associated soil bacteria to identify genetic determinants of phenazine resistance.</title>
        <authorList>
            <person name="Mouncey N."/>
        </authorList>
    </citation>
    <scope>NUCLEOTIDE SEQUENCE [LARGE SCALE GENOMIC DNA]</scope>
    <source>
        <strain evidence="2 3">V2I4</strain>
    </source>
</reference>
<dbReference type="EMBL" id="JAUSZI010000002">
    <property type="protein sequence ID" value="MDQ1031367.1"/>
    <property type="molecule type" value="Genomic_DNA"/>
</dbReference>